<sequence>MRSAPPMRRPQAVLIIARYTLLEALRNRLPWLLLLALAAALCAGAFLGQLALTESRQLQAALVAAVLRLAAVFLIATFVIGSMAREAADKGGELLLSLALPRAVYLLGKLAGYAALALLPALLFGAAALAYAPAGQAALWAASLLGELWIVAAFSLLCALALNQTLPALSAVCAFYLLARVLTTLQLLGHSGTAQAGLGQRWLTHGLDALALLLPHLDGFARSDWLLYHSGSLADLGNVALQTALSVGLLTAAALFDLYRKNL</sequence>
<comment type="caution">
    <text evidence="2">The sequence shown here is derived from an EMBL/GenBank/DDBJ whole genome shotgun (WGS) entry which is preliminary data.</text>
</comment>
<keyword evidence="1" id="KW-0472">Membrane</keyword>
<evidence type="ECO:0000313" key="2">
    <source>
        <dbReference type="EMBL" id="MQA42801.1"/>
    </source>
</evidence>
<protein>
    <submittedName>
        <fullName evidence="2">ABC transporter permease</fullName>
    </submittedName>
</protein>
<evidence type="ECO:0000256" key="1">
    <source>
        <dbReference type="SAM" id="Phobius"/>
    </source>
</evidence>
<evidence type="ECO:0000313" key="3">
    <source>
        <dbReference type="Proteomes" id="UP000440498"/>
    </source>
</evidence>
<keyword evidence="1" id="KW-0812">Transmembrane</keyword>
<feature type="transmembrane region" description="Helical" evidence="1">
    <location>
        <begin position="31"/>
        <end position="52"/>
    </location>
</feature>
<reference evidence="2 3" key="1">
    <citation type="submission" date="2019-10" db="EMBL/GenBank/DDBJ databases">
        <title>Two novel species isolated from a subtropical stream in China.</title>
        <authorList>
            <person name="Lu H."/>
        </authorList>
    </citation>
    <scope>NUCLEOTIDE SEQUENCE [LARGE SCALE GENOMIC DNA]</scope>
    <source>
        <strain evidence="2 3">FT29W</strain>
    </source>
</reference>
<feature type="transmembrane region" description="Helical" evidence="1">
    <location>
        <begin position="110"/>
        <end position="132"/>
    </location>
</feature>
<proteinExistence type="predicted"/>
<keyword evidence="1" id="KW-1133">Transmembrane helix</keyword>
<gene>
    <name evidence="2" type="ORF">GEV02_32185</name>
</gene>
<dbReference type="AlphaFoldDB" id="A0A6A7NCJ5"/>
<dbReference type="Proteomes" id="UP000440498">
    <property type="component" value="Unassembled WGS sequence"/>
</dbReference>
<keyword evidence="3" id="KW-1185">Reference proteome</keyword>
<feature type="transmembrane region" description="Helical" evidence="1">
    <location>
        <begin position="58"/>
        <end position="80"/>
    </location>
</feature>
<feature type="transmembrane region" description="Helical" evidence="1">
    <location>
        <begin position="138"/>
        <end position="162"/>
    </location>
</feature>
<dbReference type="RefSeq" id="WP_152841863.1">
    <property type="nucleotide sequence ID" value="NZ_WHUG01000030.1"/>
</dbReference>
<feature type="transmembrane region" description="Helical" evidence="1">
    <location>
        <begin position="169"/>
        <end position="188"/>
    </location>
</feature>
<organism evidence="2 3">
    <name type="scientific">Rugamonas aquatica</name>
    <dbReference type="NCBI Taxonomy" id="2743357"/>
    <lineage>
        <taxon>Bacteria</taxon>
        <taxon>Pseudomonadati</taxon>
        <taxon>Pseudomonadota</taxon>
        <taxon>Betaproteobacteria</taxon>
        <taxon>Burkholderiales</taxon>
        <taxon>Oxalobacteraceae</taxon>
        <taxon>Telluria group</taxon>
        <taxon>Rugamonas</taxon>
    </lineage>
</organism>
<name>A0A6A7NCJ5_9BURK</name>
<dbReference type="EMBL" id="WHUG01000030">
    <property type="protein sequence ID" value="MQA42801.1"/>
    <property type="molecule type" value="Genomic_DNA"/>
</dbReference>
<feature type="transmembrane region" description="Helical" evidence="1">
    <location>
        <begin position="239"/>
        <end position="259"/>
    </location>
</feature>
<accession>A0A6A7NCJ5</accession>